<protein>
    <recommendedName>
        <fullName evidence="1">Endonuclease/exonuclease/phosphatase domain-containing protein</fullName>
    </recommendedName>
</protein>
<keyword evidence="3" id="KW-1185">Reference proteome</keyword>
<dbReference type="SUPFAM" id="SSF56219">
    <property type="entry name" value="DNase I-like"/>
    <property type="match status" value="1"/>
</dbReference>
<dbReference type="EMBL" id="JAXUIC010000011">
    <property type="protein sequence ID" value="KAK4564738.1"/>
    <property type="molecule type" value="Genomic_DNA"/>
</dbReference>
<accession>A0AAN7I977</accession>
<proteinExistence type="predicted"/>
<comment type="caution">
    <text evidence="2">The sequence shown here is derived from an EMBL/GenBank/DDBJ whole genome shotgun (WGS) entry which is preliminary data.</text>
</comment>
<evidence type="ECO:0000313" key="3">
    <source>
        <dbReference type="Proteomes" id="UP001324115"/>
    </source>
</evidence>
<feature type="domain" description="Endonuclease/exonuclease/phosphatase" evidence="1">
    <location>
        <begin position="2"/>
        <end position="223"/>
    </location>
</feature>
<sequence length="400" mass="46330">MLSWNVRGFNNPQKREVCKNLLKEWKCDIVCFQETKLSSLNSFVVRSLWGSPFLDWVVLDAINTAGGVLLVWDKRVFEKVDCAIGRFSVNVLFKGVVDDFVWACSGVYGPNEDSQRGALWEELSRMHSRWNTACCVFGDFNIIRYPSERLGCETFSPAMFAFSDFIEANYLVDLPLERASFTWFRDSGSDCMSRIDRTLASVDWVEHFGNVSQRVLPRVVSDHCPLLVVAGSVKKGRSAFKFENMWLKEEGFVERVRLWWNGYCFSGSPGFILGRKLKALKEDLQKWNKEEFGDLTFRKKCLLSELLGLDAKEDLSGLSLEDQTRRTQIKGEIAHFASLEEISWRQKSRFLFVKEGDNNTRFFHRVANSHRRTNYLRGIEVDGVLYEDEEEVRSKVVHFY</sequence>
<dbReference type="Pfam" id="PF03372">
    <property type="entry name" value="Exo_endo_phos"/>
    <property type="match status" value="1"/>
</dbReference>
<dbReference type="PANTHER" id="PTHR33710">
    <property type="entry name" value="BNAC02G09200D PROTEIN"/>
    <property type="match status" value="1"/>
</dbReference>
<dbReference type="InterPro" id="IPR005135">
    <property type="entry name" value="Endo/exonuclease/phosphatase"/>
</dbReference>
<dbReference type="Proteomes" id="UP001324115">
    <property type="component" value="Unassembled WGS sequence"/>
</dbReference>
<evidence type="ECO:0000313" key="2">
    <source>
        <dbReference type="EMBL" id="KAK4564738.1"/>
    </source>
</evidence>
<evidence type="ECO:0000259" key="1">
    <source>
        <dbReference type="Pfam" id="PF03372"/>
    </source>
</evidence>
<dbReference type="AlphaFoldDB" id="A0AAN7I977"/>
<organism evidence="2 3">
    <name type="scientific">Quercus rubra</name>
    <name type="common">Northern red oak</name>
    <name type="synonym">Quercus borealis</name>
    <dbReference type="NCBI Taxonomy" id="3512"/>
    <lineage>
        <taxon>Eukaryota</taxon>
        <taxon>Viridiplantae</taxon>
        <taxon>Streptophyta</taxon>
        <taxon>Embryophyta</taxon>
        <taxon>Tracheophyta</taxon>
        <taxon>Spermatophyta</taxon>
        <taxon>Magnoliopsida</taxon>
        <taxon>eudicotyledons</taxon>
        <taxon>Gunneridae</taxon>
        <taxon>Pentapetalae</taxon>
        <taxon>rosids</taxon>
        <taxon>fabids</taxon>
        <taxon>Fagales</taxon>
        <taxon>Fagaceae</taxon>
        <taxon>Quercus</taxon>
    </lineage>
</organism>
<dbReference type="GO" id="GO:0003824">
    <property type="term" value="F:catalytic activity"/>
    <property type="evidence" value="ECO:0007669"/>
    <property type="project" value="InterPro"/>
</dbReference>
<reference evidence="2 3" key="1">
    <citation type="journal article" date="2023" name="G3 (Bethesda)">
        <title>A haplotype-resolved chromosome-scale genome for Quercus rubra L. provides insights into the genetics of adaptive traits for red oak species.</title>
        <authorList>
            <person name="Kapoor B."/>
            <person name="Jenkins J."/>
            <person name="Schmutz J."/>
            <person name="Zhebentyayeva T."/>
            <person name="Kuelheim C."/>
            <person name="Coggeshall M."/>
            <person name="Heim C."/>
            <person name="Lasky J.R."/>
            <person name="Leites L."/>
            <person name="Islam-Faridi N."/>
            <person name="Romero-Severson J."/>
            <person name="DeLeo V.L."/>
            <person name="Lucas S.M."/>
            <person name="Lazic D."/>
            <person name="Gailing O."/>
            <person name="Carlson J."/>
            <person name="Staton M."/>
        </authorList>
    </citation>
    <scope>NUCLEOTIDE SEQUENCE [LARGE SCALE GENOMIC DNA]</scope>
    <source>
        <strain evidence="2">Pseudo-F2</strain>
    </source>
</reference>
<dbReference type="Gene3D" id="3.60.10.10">
    <property type="entry name" value="Endonuclease/exonuclease/phosphatase"/>
    <property type="match status" value="1"/>
</dbReference>
<name>A0AAN7I977_QUERU</name>
<dbReference type="InterPro" id="IPR036691">
    <property type="entry name" value="Endo/exonu/phosph_ase_sf"/>
</dbReference>
<dbReference type="PANTHER" id="PTHR33710:SF71">
    <property type="entry name" value="ENDONUCLEASE_EXONUCLEASE_PHOSPHATASE DOMAIN-CONTAINING PROTEIN"/>
    <property type="match status" value="1"/>
</dbReference>
<gene>
    <name evidence="2" type="ORF">RGQ29_006703</name>
</gene>